<evidence type="ECO:0000313" key="3">
    <source>
        <dbReference type="Proteomes" id="UP000050761"/>
    </source>
</evidence>
<keyword evidence="3" id="KW-1185">Reference proteome</keyword>
<sequence length="291" mass="32763">MEVKDTTKENATPEEVSRKTLENEEKEKAKVLPRGLSEVITETIEQRGIESVSELKQFETRYELGWEEKTRGARYALSGQSLSAQQEPSLKHEAVEDNCVLDFYQKAFEQVKEDLKKEARTARKPKEGPTGFAAPETAQLMEKDGPRCGLITKLVLSCEALKDVLKDWKTFGTWTIVYPIEAKGRKDVISEILKPIKLHLQAGGRIITAWTPITAQEEEKWLSIKLWRTLDDMILKFGGNEQVVVTASNIVKDGKLLVEVLRQAVAMFDPPRGAIGNCPPLRAEPNTDTRV</sequence>
<organism evidence="3 4">
    <name type="scientific">Heligmosomoides polygyrus</name>
    <name type="common">Parasitic roundworm</name>
    <dbReference type="NCBI Taxonomy" id="6339"/>
    <lineage>
        <taxon>Eukaryota</taxon>
        <taxon>Metazoa</taxon>
        <taxon>Ecdysozoa</taxon>
        <taxon>Nematoda</taxon>
        <taxon>Chromadorea</taxon>
        <taxon>Rhabditida</taxon>
        <taxon>Rhabditina</taxon>
        <taxon>Rhabditomorpha</taxon>
        <taxon>Strongyloidea</taxon>
        <taxon>Heligmosomidae</taxon>
        <taxon>Heligmosomoides</taxon>
    </lineage>
</organism>
<evidence type="ECO:0000256" key="1">
    <source>
        <dbReference type="SAM" id="MobiDB-lite"/>
    </source>
</evidence>
<feature type="region of interest" description="Disordered" evidence="1">
    <location>
        <begin position="1"/>
        <end position="29"/>
    </location>
</feature>
<protein>
    <submittedName>
        <fullName evidence="4">DUF4780 domain-containing protein</fullName>
    </submittedName>
</protein>
<proteinExistence type="predicted"/>
<dbReference type="EMBL" id="UZAH01028739">
    <property type="protein sequence ID" value="VDP02071.1"/>
    <property type="molecule type" value="Genomic_DNA"/>
</dbReference>
<dbReference type="Proteomes" id="UP000050761">
    <property type="component" value="Unassembled WGS sequence"/>
</dbReference>
<evidence type="ECO:0000313" key="4">
    <source>
        <dbReference type="WBParaSite" id="HPBE_0001519901-mRNA-1"/>
    </source>
</evidence>
<gene>
    <name evidence="2" type="ORF">HPBE_LOCUS15198</name>
</gene>
<accession>A0A3P7ZR13</accession>
<reference evidence="4" key="2">
    <citation type="submission" date="2019-09" db="UniProtKB">
        <authorList>
            <consortium name="WormBaseParasite"/>
        </authorList>
    </citation>
    <scope>IDENTIFICATION</scope>
</reference>
<accession>A0A183G1U1</accession>
<dbReference type="OrthoDB" id="5863011at2759"/>
<reference evidence="2 3" key="1">
    <citation type="submission" date="2018-11" db="EMBL/GenBank/DDBJ databases">
        <authorList>
            <consortium name="Pathogen Informatics"/>
        </authorList>
    </citation>
    <scope>NUCLEOTIDE SEQUENCE [LARGE SCALE GENOMIC DNA]</scope>
</reference>
<dbReference type="AlphaFoldDB" id="A0A183G1U1"/>
<dbReference type="WBParaSite" id="HPBE_0001519901-mRNA-1">
    <property type="protein sequence ID" value="HPBE_0001519901-mRNA-1"/>
    <property type="gene ID" value="HPBE_0001519901"/>
</dbReference>
<name>A0A183G1U1_HELPZ</name>
<feature type="compositionally biased region" description="Basic and acidic residues" evidence="1">
    <location>
        <begin position="15"/>
        <end position="29"/>
    </location>
</feature>
<evidence type="ECO:0000313" key="2">
    <source>
        <dbReference type="EMBL" id="VDP02071.1"/>
    </source>
</evidence>